<organism evidence="1 2">
    <name type="scientific">Aquipseudomonas alcaligenes</name>
    <name type="common">Pseudomonas alcaligenes</name>
    <dbReference type="NCBI Taxonomy" id="43263"/>
    <lineage>
        <taxon>Bacteria</taxon>
        <taxon>Pseudomonadati</taxon>
        <taxon>Pseudomonadota</taxon>
        <taxon>Gammaproteobacteria</taxon>
        <taxon>Pseudomonadales</taxon>
        <taxon>Pseudomonadaceae</taxon>
        <taxon>Aquipseudomonas</taxon>
    </lineage>
</organism>
<evidence type="ECO:0000313" key="1">
    <source>
        <dbReference type="EMBL" id="TXI29426.1"/>
    </source>
</evidence>
<reference evidence="1 2" key="1">
    <citation type="submission" date="2018-09" db="EMBL/GenBank/DDBJ databases">
        <title>Metagenome Assembled Genomes from an Advanced Water Purification Facility.</title>
        <authorList>
            <person name="Stamps B.W."/>
            <person name="Spear J.R."/>
        </authorList>
    </citation>
    <scope>NUCLEOTIDE SEQUENCE [LARGE SCALE GENOMIC DNA]</scope>
    <source>
        <strain evidence="1">Bin_52_1</strain>
    </source>
</reference>
<dbReference type="AlphaFoldDB" id="A0A5C7VUK6"/>
<accession>A0A5C7VUK6</accession>
<dbReference type="Proteomes" id="UP000321110">
    <property type="component" value="Unassembled WGS sequence"/>
</dbReference>
<gene>
    <name evidence="1" type="ORF">E6Q69_14980</name>
</gene>
<name>A0A5C7VUK6_AQUAC</name>
<evidence type="ECO:0000313" key="2">
    <source>
        <dbReference type="Proteomes" id="UP000321110"/>
    </source>
</evidence>
<proteinExistence type="predicted"/>
<comment type="caution">
    <text evidence="1">The sequence shown here is derived from an EMBL/GenBank/DDBJ whole genome shotgun (WGS) entry which is preliminary data.</text>
</comment>
<dbReference type="EMBL" id="SSFO01000252">
    <property type="protein sequence ID" value="TXI29426.1"/>
    <property type="molecule type" value="Genomic_DNA"/>
</dbReference>
<protein>
    <submittedName>
        <fullName evidence="1">Uncharacterized protein</fullName>
    </submittedName>
</protein>
<sequence>MVIHLTIDGKRTSTTLDDLLLEFMMVRFGGLYMLSKKTCRPRLQKWLQKKINHMGGSISGMKPSEWAKATILREIVNPNLVEQFDKMRPGWSGTDLHL</sequence>